<evidence type="ECO:0008006" key="10">
    <source>
        <dbReference type="Google" id="ProtNLM"/>
    </source>
</evidence>
<dbReference type="GO" id="GO:0008237">
    <property type="term" value="F:metallopeptidase activity"/>
    <property type="evidence" value="ECO:0007669"/>
    <property type="project" value="UniProtKB-KW"/>
</dbReference>
<evidence type="ECO:0000256" key="1">
    <source>
        <dbReference type="ARBA" id="ARBA00001947"/>
    </source>
</evidence>
<keyword evidence="7" id="KW-1133">Transmembrane helix</keyword>
<protein>
    <recommendedName>
        <fullName evidence="10">Peptidase M50 domain-containing protein</fullName>
    </recommendedName>
</protein>
<evidence type="ECO:0000256" key="4">
    <source>
        <dbReference type="ARBA" id="ARBA00022801"/>
    </source>
</evidence>
<sequence>MVTRAYGGTVESIVLWPLGGLTIFGPQQGGASAELKIGIIGSFIHVPIIGVLAGIYALLTGGDMSGFQVTSNASISRTMNGFAIGIVQQLYKLNVLIILSNLIIPTFPLDGGRIMGALFMKCGMATSTAAKITSSIGVLMSLAGTAYGCYLFFFLGSFGALFELVVGIYLVYTSTNTLIRSATGTLSDDPIFGGPCYVKKEDVNFEAVTEKEGDVV</sequence>
<gene>
    <name evidence="8" type="ORF">PINE0816_LOCUS8150</name>
    <name evidence="9" type="ORF">PINE0816_LOCUS8151</name>
</gene>
<keyword evidence="3" id="KW-0645">Protease</keyword>
<name>A0A6T8IJ30_9STRA</name>
<evidence type="ECO:0000313" key="8">
    <source>
        <dbReference type="EMBL" id="CAD8412025.1"/>
    </source>
</evidence>
<feature type="transmembrane region" description="Helical" evidence="7">
    <location>
        <begin position="150"/>
        <end position="172"/>
    </location>
</feature>
<evidence type="ECO:0000256" key="7">
    <source>
        <dbReference type="SAM" id="Phobius"/>
    </source>
</evidence>
<organism evidence="8">
    <name type="scientific">Proboscia inermis</name>
    <dbReference type="NCBI Taxonomy" id="420281"/>
    <lineage>
        <taxon>Eukaryota</taxon>
        <taxon>Sar</taxon>
        <taxon>Stramenopiles</taxon>
        <taxon>Ochrophyta</taxon>
        <taxon>Bacillariophyta</taxon>
        <taxon>Coscinodiscophyceae</taxon>
        <taxon>Rhizosoleniophycidae</taxon>
        <taxon>Rhizosoleniales</taxon>
        <taxon>Rhizosoleniaceae</taxon>
        <taxon>Proboscia</taxon>
    </lineage>
</organism>
<evidence type="ECO:0000256" key="5">
    <source>
        <dbReference type="ARBA" id="ARBA00022833"/>
    </source>
</evidence>
<evidence type="ECO:0000256" key="6">
    <source>
        <dbReference type="ARBA" id="ARBA00023049"/>
    </source>
</evidence>
<keyword evidence="7" id="KW-0472">Membrane</keyword>
<dbReference type="GO" id="GO:0006508">
    <property type="term" value="P:proteolysis"/>
    <property type="evidence" value="ECO:0007669"/>
    <property type="project" value="UniProtKB-KW"/>
</dbReference>
<keyword evidence="5" id="KW-0862">Zinc</keyword>
<comment type="cofactor">
    <cofactor evidence="1">
        <name>Zn(2+)</name>
        <dbReference type="ChEBI" id="CHEBI:29105"/>
    </cofactor>
</comment>
<feature type="transmembrane region" description="Helical" evidence="7">
    <location>
        <begin position="79"/>
        <end position="104"/>
    </location>
</feature>
<feature type="transmembrane region" description="Helical" evidence="7">
    <location>
        <begin position="37"/>
        <end position="59"/>
    </location>
</feature>
<comment type="similarity">
    <text evidence="2">Belongs to the peptidase M50B family.</text>
</comment>
<keyword evidence="4" id="KW-0378">Hydrolase</keyword>
<feature type="transmembrane region" description="Helical" evidence="7">
    <location>
        <begin position="6"/>
        <end position="25"/>
    </location>
</feature>
<evidence type="ECO:0000313" key="9">
    <source>
        <dbReference type="EMBL" id="CAD8412026.1"/>
    </source>
</evidence>
<dbReference type="EMBL" id="HBEL01017075">
    <property type="protein sequence ID" value="CAD8412026.1"/>
    <property type="molecule type" value="Transcribed_RNA"/>
</dbReference>
<keyword evidence="7" id="KW-0812">Transmembrane</keyword>
<keyword evidence="6" id="KW-0482">Metalloprotease</keyword>
<dbReference type="AlphaFoldDB" id="A0A6T8IJ30"/>
<dbReference type="PANTHER" id="PTHR39188:SF3">
    <property type="entry name" value="STAGE IV SPORULATION PROTEIN FB"/>
    <property type="match status" value="1"/>
</dbReference>
<evidence type="ECO:0000256" key="3">
    <source>
        <dbReference type="ARBA" id="ARBA00022670"/>
    </source>
</evidence>
<dbReference type="EMBL" id="HBEL01017074">
    <property type="protein sequence ID" value="CAD8412025.1"/>
    <property type="molecule type" value="Transcribed_RNA"/>
</dbReference>
<evidence type="ECO:0000256" key="2">
    <source>
        <dbReference type="ARBA" id="ARBA00007931"/>
    </source>
</evidence>
<dbReference type="PANTHER" id="PTHR39188">
    <property type="entry name" value="MEMBRANE-ASSOCIATED ZINC METALLOPROTEASE M50B"/>
    <property type="match status" value="1"/>
</dbReference>
<accession>A0A6T8IJ30</accession>
<reference evidence="8" key="1">
    <citation type="submission" date="2021-01" db="EMBL/GenBank/DDBJ databases">
        <authorList>
            <person name="Corre E."/>
            <person name="Pelletier E."/>
            <person name="Niang G."/>
            <person name="Scheremetjew M."/>
            <person name="Finn R."/>
            <person name="Kale V."/>
            <person name="Holt S."/>
            <person name="Cochrane G."/>
            <person name="Meng A."/>
            <person name="Brown T."/>
            <person name="Cohen L."/>
        </authorList>
    </citation>
    <scope>NUCLEOTIDE SEQUENCE</scope>
    <source>
        <strain evidence="8">CCAP1064/1</strain>
    </source>
</reference>
<proteinExistence type="inferred from homology"/>